<accession>A0AAD4KSN6</accession>
<name>A0AAD4KSN6_9EURO</name>
<evidence type="ECO:0000313" key="1">
    <source>
        <dbReference type="EMBL" id="KAH8695657.1"/>
    </source>
</evidence>
<dbReference type="PANTHER" id="PTHR35371">
    <property type="entry name" value="INNER MEMBRANE PROTEIN"/>
    <property type="match status" value="1"/>
</dbReference>
<reference evidence="1" key="1">
    <citation type="submission" date="2021-12" db="EMBL/GenBank/DDBJ databases">
        <title>Convergent genome expansion in fungi linked to evolution of root-endophyte symbiosis.</title>
        <authorList>
            <consortium name="DOE Joint Genome Institute"/>
            <person name="Ke Y.-H."/>
            <person name="Bonito G."/>
            <person name="Liao H.-L."/>
            <person name="Looney B."/>
            <person name="Rojas-Flechas A."/>
            <person name="Nash J."/>
            <person name="Hameed K."/>
            <person name="Schadt C."/>
            <person name="Martin F."/>
            <person name="Crous P.W."/>
            <person name="Miettinen O."/>
            <person name="Magnuson J.K."/>
            <person name="Labbe J."/>
            <person name="Jacobson D."/>
            <person name="Doktycz M.J."/>
            <person name="Veneault-Fourrey C."/>
            <person name="Kuo A."/>
            <person name="Mondo S."/>
            <person name="Calhoun S."/>
            <person name="Riley R."/>
            <person name="Ohm R."/>
            <person name="LaButti K."/>
            <person name="Andreopoulos B."/>
            <person name="Pangilinan J."/>
            <person name="Nolan M."/>
            <person name="Tritt A."/>
            <person name="Clum A."/>
            <person name="Lipzen A."/>
            <person name="Daum C."/>
            <person name="Barry K."/>
            <person name="Grigoriev I.V."/>
            <person name="Vilgalys R."/>
        </authorList>
    </citation>
    <scope>NUCLEOTIDE SEQUENCE</scope>
    <source>
        <strain evidence="1">PMI_201</strain>
    </source>
</reference>
<dbReference type="RefSeq" id="XP_046070799.1">
    <property type="nucleotide sequence ID" value="XM_046214268.1"/>
</dbReference>
<dbReference type="Proteomes" id="UP001201262">
    <property type="component" value="Unassembled WGS sequence"/>
</dbReference>
<evidence type="ECO:0000313" key="2">
    <source>
        <dbReference type="Proteomes" id="UP001201262"/>
    </source>
</evidence>
<dbReference type="GeneID" id="70244555"/>
<dbReference type="AlphaFoldDB" id="A0AAD4KSN6"/>
<organism evidence="1 2">
    <name type="scientific">Talaromyces proteolyticus</name>
    <dbReference type="NCBI Taxonomy" id="1131652"/>
    <lineage>
        <taxon>Eukaryota</taxon>
        <taxon>Fungi</taxon>
        <taxon>Dikarya</taxon>
        <taxon>Ascomycota</taxon>
        <taxon>Pezizomycotina</taxon>
        <taxon>Eurotiomycetes</taxon>
        <taxon>Eurotiomycetidae</taxon>
        <taxon>Eurotiales</taxon>
        <taxon>Trichocomaceae</taxon>
        <taxon>Talaromyces</taxon>
        <taxon>Talaromyces sect. Bacilispori</taxon>
    </lineage>
</organism>
<proteinExistence type="predicted"/>
<gene>
    <name evidence="1" type="ORF">BGW36DRAFT_361335</name>
</gene>
<dbReference type="EMBL" id="JAJTJA010000008">
    <property type="protein sequence ID" value="KAH8695657.1"/>
    <property type="molecule type" value="Genomic_DNA"/>
</dbReference>
<dbReference type="SUPFAM" id="SSF161084">
    <property type="entry name" value="MAPEG domain-like"/>
    <property type="match status" value="1"/>
</dbReference>
<dbReference type="InterPro" id="IPR023352">
    <property type="entry name" value="MAPEG-like_dom_sf"/>
</dbReference>
<keyword evidence="2" id="KW-1185">Reference proteome</keyword>
<dbReference type="PANTHER" id="PTHR35371:SF2">
    <property type="entry name" value="MAPEG FAMILY PROTEIN"/>
    <property type="match status" value="1"/>
</dbReference>
<sequence>MDYTGVPNTRVFQMPVEYSPTHQAPVQPPRLGQPPTWQIRWNLEEEGPLSPRDFIHPNDISLGDKLWNVLLYQLLPYTTSVKIYKLLSILGLRAASALEPSGLTSTTIIPNYGPDLMFHFLFAYGILSSRTLKRYYKIDHNVSPQEDLTKYGEAARRDGKLTRPQLELLRRNEAAHANAVENYTLLVAAIVLATGTGV</sequence>
<protein>
    <submittedName>
        <fullName evidence="1">Uncharacterized protein</fullName>
    </submittedName>
</protein>
<comment type="caution">
    <text evidence="1">The sequence shown here is derived from an EMBL/GenBank/DDBJ whole genome shotgun (WGS) entry which is preliminary data.</text>
</comment>